<dbReference type="InterPro" id="IPR001296">
    <property type="entry name" value="Glyco_trans_1"/>
</dbReference>
<dbReference type="Pfam" id="PF00534">
    <property type="entry name" value="Glycos_transf_1"/>
    <property type="match status" value="1"/>
</dbReference>
<name>A0A1F5P2U2_9BACT</name>
<sequence length="361" mass="40977">MRVALVHEFLTQLGGAEKLLEVFHEMFPEAPVYTLFYDRQRTGGRFEGWDIRPSFLQNIPGALAHYKWFLPLMPRAIERFDLTGFDLVLSDSSAFAMGAKKSPNSTHICYCHTPTRYIWENHEEYIANLPYPKIVKMLAHIYIKNHQASWDLATSKRPDFFIANSKTVQDRIKKYYGRNSTVIYPPVDTDFFTIGTGVKQEYFLTGSRLEPYKKIELVVEAFNELGLPLKVVGTGTEAESLKRKAKNNIEFFGRVSDAELRALYQGARAFVFPALEDAGLMTLEALACGTPVIGLARGGTPEFVTDGKNGVLFENQTSEEIIAAVKRFESMSFDADKLRESALPFDKAKFKAHILEFIRTR</sequence>
<dbReference type="SUPFAM" id="SSF53756">
    <property type="entry name" value="UDP-Glycosyltransferase/glycogen phosphorylase"/>
    <property type="match status" value="1"/>
</dbReference>
<dbReference type="InterPro" id="IPR050194">
    <property type="entry name" value="Glycosyltransferase_grp1"/>
</dbReference>
<dbReference type="AlphaFoldDB" id="A0A1F5P2U2"/>
<gene>
    <name evidence="2" type="ORF">A2846_02505</name>
</gene>
<dbReference type="PANTHER" id="PTHR45947:SF3">
    <property type="entry name" value="SULFOQUINOVOSYL TRANSFERASE SQD2"/>
    <property type="match status" value="1"/>
</dbReference>
<dbReference type="PANTHER" id="PTHR45947">
    <property type="entry name" value="SULFOQUINOVOSYL TRANSFERASE SQD2"/>
    <property type="match status" value="1"/>
</dbReference>
<evidence type="ECO:0000259" key="1">
    <source>
        <dbReference type="Pfam" id="PF00534"/>
    </source>
</evidence>
<reference evidence="2 3" key="1">
    <citation type="journal article" date="2016" name="Nat. Commun.">
        <title>Thousands of microbial genomes shed light on interconnected biogeochemical processes in an aquifer system.</title>
        <authorList>
            <person name="Anantharaman K."/>
            <person name="Brown C.T."/>
            <person name="Hug L.A."/>
            <person name="Sharon I."/>
            <person name="Castelle C.J."/>
            <person name="Probst A.J."/>
            <person name="Thomas B.C."/>
            <person name="Singh A."/>
            <person name="Wilkins M.J."/>
            <person name="Karaoz U."/>
            <person name="Brodie E.L."/>
            <person name="Williams K.H."/>
            <person name="Hubbard S.S."/>
            <person name="Banfield J.F."/>
        </authorList>
    </citation>
    <scope>NUCLEOTIDE SEQUENCE [LARGE SCALE GENOMIC DNA]</scope>
</reference>
<protein>
    <recommendedName>
        <fullName evidence="1">Glycosyl transferase family 1 domain-containing protein</fullName>
    </recommendedName>
</protein>
<accession>A0A1F5P2U2</accession>
<evidence type="ECO:0000313" key="3">
    <source>
        <dbReference type="Proteomes" id="UP000176339"/>
    </source>
</evidence>
<dbReference type="Proteomes" id="UP000176339">
    <property type="component" value="Unassembled WGS sequence"/>
</dbReference>
<comment type="caution">
    <text evidence="2">The sequence shown here is derived from an EMBL/GenBank/DDBJ whole genome shotgun (WGS) entry which is preliminary data.</text>
</comment>
<proteinExistence type="predicted"/>
<dbReference type="EMBL" id="MFEN01000022">
    <property type="protein sequence ID" value="OGE84206.1"/>
    <property type="molecule type" value="Genomic_DNA"/>
</dbReference>
<evidence type="ECO:0000313" key="2">
    <source>
        <dbReference type="EMBL" id="OGE84206.1"/>
    </source>
</evidence>
<organism evidence="2 3">
    <name type="scientific">Candidatus Doudnabacteria bacterium RIFCSPHIGHO2_01_FULL_49_9</name>
    <dbReference type="NCBI Taxonomy" id="1817827"/>
    <lineage>
        <taxon>Bacteria</taxon>
        <taxon>Candidatus Doudnaibacteriota</taxon>
    </lineage>
</organism>
<dbReference type="GO" id="GO:0016757">
    <property type="term" value="F:glycosyltransferase activity"/>
    <property type="evidence" value="ECO:0007669"/>
    <property type="project" value="InterPro"/>
</dbReference>
<dbReference type="Gene3D" id="3.40.50.2000">
    <property type="entry name" value="Glycogen Phosphorylase B"/>
    <property type="match status" value="2"/>
</dbReference>
<feature type="domain" description="Glycosyl transferase family 1" evidence="1">
    <location>
        <begin position="190"/>
        <end position="340"/>
    </location>
</feature>